<accession>A0A4S1CC43</accession>
<evidence type="ECO:0000313" key="3">
    <source>
        <dbReference type="Proteomes" id="UP000306416"/>
    </source>
</evidence>
<dbReference type="SUPFAM" id="SSF49299">
    <property type="entry name" value="PKD domain"/>
    <property type="match status" value="1"/>
</dbReference>
<dbReference type="InterPro" id="IPR018247">
    <property type="entry name" value="EF_Hand_1_Ca_BS"/>
</dbReference>
<protein>
    <recommendedName>
        <fullName evidence="4">PKD domain-containing protein</fullName>
    </recommendedName>
</protein>
<dbReference type="RefSeq" id="WP_135871997.1">
    <property type="nucleotide sequence ID" value="NZ_SRSC01000004.1"/>
</dbReference>
<dbReference type="Pfam" id="PF17963">
    <property type="entry name" value="Big_9"/>
    <property type="match status" value="1"/>
</dbReference>
<gene>
    <name evidence="2" type="ORF">E4633_17140</name>
</gene>
<evidence type="ECO:0000256" key="1">
    <source>
        <dbReference type="SAM" id="SignalP"/>
    </source>
</evidence>
<dbReference type="InterPro" id="IPR013783">
    <property type="entry name" value="Ig-like_fold"/>
</dbReference>
<dbReference type="EMBL" id="SRSC01000004">
    <property type="protein sequence ID" value="TGU70723.1"/>
    <property type="molecule type" value="Genomic_DNA"/>
</dbReference>
<evidence type="ECO:0000313" key="2">
    <source>
        <dbReference type="EMBL" id="TGU70723.1"/>
    </source>
</evidence>
<dbReference type="InterPro" id="IPR011992">
    <property type="entry name" value="EF-hand-dom_pair"/>
</dbReference>
<evidence type="ECO:0008006" key="4">
    <source>
        <dbReference type="Google" id="ProtNLM"/>
    </source>
</evidence>
<proteinExistence type="predicted"/>
<comment type="caution">
    <text evidence="2">The sequence shown here is derived from an EMBL/GenBank/DDBJ whole genome shotgun (WGS) entry which is preliminary data.</text>
</comment>
<dbReference type="PROSITE" id="PS00018">
    <property type="entry name" value="EF_HAND_1"/>
    <property type="match status" value="2"/>
</dbReference>
<keyword evidence="1" id="KW-0732">Signal</keyword>
<name>A0A4S1CC43_9BACT</name>
<dbReference type="AlphaFoldDB" id="A0A4S1CC43"/>
<dbReference type="InterPro" id="IPR035986">
    <property type="entry name" value="PKD_dom_sf"/>
</dbReference>
<dbReference type="Gene3D" id="2.60.40.10">
    <property type="entry name" value="Immunoglobulins"/>
    <property type="match status" value="1"/>
</dbReference>
<sequence length="302" mass="32187">MRPIVMFIFSVLVWLSFCQSALATGDCDHDGIVTYTEVRSAIDMFLGTENVARCVDENSSGDIDIHEVQNTINTFIGLIPANSPPVANPVILQNAVFTGVAVTLDGSNSSDVNGDNLTFNWVLSNKPANSIATLSSSTEISPSFTPDLPGIYSINLVVNDGKLDSAVATVTINATAPYLELSKIDPFFGSVTILSLPYTVNTASSQTLTGIPTPTYATIDTFTLKAMGSNFTIENLSAADSTGLVVPYFSGLSNGQTISAGSPVTFSLRSPLTNNNTVSLSYRFTITETKQTFTYNVNLRTN</sequence>
<feature type="chain" id="PRO_5020412151" description="PKD domain-containing protein" evidence="1">
    <location>
        <begin position="24"/>
        <end position="302"/>
    </location>
</feature>
<feature type="signal peptide" evidence="1">
    <location>
        <begin position="1"/>
        <end position="23"/>
    </location>
</feature>
<keyword evidence="3" id="KW-1185">Reference proteome</keyword>
<dbReference type="SUPFAM" id="SSF47473">
    <property type="entry name" value="EF-hand"/>
    <property type="match status" value="1"/>
</dbReference>
<organism evidence="2 3">
    <name type="scientific">Geomonas terrae</name>
    <dbReference type="NCBI Taxonomy" id="2562681"/>
    <lineage>
        <taxon>Bacteria</taxon>
        <taxon>Pseudomonadati</taxon>
        <taxon>Thermodesulfobacteriota</taxon>
        <taxon>Desulfuromonadia</taxon>
        <taxon>Geobacterales</taxon>
        <taxon>Geobacteraceae</taxon>
        <taxon>Geomonas</taxon>
    </lineage>
</organism>
<reference evidence="2 3" key="1">
    <citation type="submission" date="2019-04" db="EMBL/GenBank/DDBJ databases">
        <title>Geobacter oryzae sp. nov., ferric-reducing bacteria isolated from paddy soil.</title>
        <authorList>
            <person name="Xu Z."/>
            <person name="Masuda Y."/>
            <person name="Itoh H."/>
            <person name="Senoo K."/>
        </authorList>
    </citation>
    <scope>NUCLEOTIDE SEQUENCE [LARGE SCALE GENOMIC DNA]</scope>
    <source>
        <strain evidence="2 3">Red111</strain>
    </source>
</reference>
<dbReference type="Proteomes" id="UP000306416">
    <property type="component" value="Unassembled WGS sequence"/>
</dbReference>